<dbReference type="EMBL" id="BK015216">
    <property type="protein sequence ID" value="DAD96392.1"/>
    <property type="molecule type" value="Genomic_DNA"/>
</dbReference>
<evidence type="ECO:0000313" key="1">
    <source>
        <dbReference type="EMBL" id="DAD96392.1"/>
    </source>
</evidence>
<name>A0A8S5NQ88_9CAUD</name>
<sequence>MPRLSHPYRDGSPEGPREFWKDFTHKKMREDVFRHLFSSYLNINGKLLKMSIQKYAITERISFLKFNTAKHN</sequence>
<reference evidence="1" key="1">
    <citation type="journal article" date="2021" name="Proc. Natl. Acad. Sci. U.S.A.">
        <title>A Catalog of Tens of Thousands of Viruses from Human Metagenomes Reveals Hidden Associations with Chronic Diseases.</title>
        <authorList>
            <person name="Tisza M.J."/>
            <person name="Buck C.B."/>
        </authorList>
    </citation>
    <scope>NUCLEOTIDE SEQUENCE</scope>
    <source>
        <strain evidence="1">Ctpbe1</strain>
    </source>
</reference>
<accession>A0A8S5NQ88</accession>
<proteinExistence type="predicted"/>
<protein>
    <submittedName>
        <fullName evidence="1">Uncharacterized protein</fullName>
    </submittedName>
</protein>
<organism evidence="1">
    <name type="scientific">Siphoviridae sp. ctpbe1</name>
    <dbReference type="NCBI Taxonomy" id="2826466"/>
    <lineage>
        <taxon>Viruses</taxon>
        <taxon>Duplodnaviria</taxon>
        <taxon>Heunggongvirae</taxon>
        <taxon>Uroviricota</taxon>
        <taxon>Caudoviricetes</taxon>
    </lineage>
</organism>